<dbReference type="PANTHER" id="PTHR19271">
    <property type="entry name" value="CYTOCHROME B"/>
    <property type="match status" value="1"/>
</dbReference>
<dbReference type="GO" id="GO:0022904">
    <property type="term" value="P:respiratory electron transport chain"/>
    <property type="evidence" value="ECO:0007669"/>
    <property type="project" value="InterPro"/>
</dbReference>
<sequence>MEERQERKEEQQQKKSGFFDAILDRIGINEAPLFRTPDYMYNVSYWLGGLVAASFAYTVITGLILLLLYNPANAYQQTQTIINDIPYGAVILFSHLYGAYIMIILVYIHMFRNFFKGAYKKPRELQWVTGVLLLALTLGASFFGYSLVGDVLGINAVDIGSSLLIGTGFPGATTVVGWLFGPGIDAVQSSNPAVRAEFFSRILGWHIIMVALIGLLFMFHLMLAERYGMTPSAKEKPRVPAYYTKEEQEKFNPWWPRNFVYMLSLVLMTWGVILIVPDVLANLNSIVKLPIVINPFPAPQAFTPAANNVQPYPPWFFLFLYKFVDFLLPNGVPILPSMVIAVLIIGLVVLMLIPFFENSNLMYISSRKFWTWVMSVLAYSLVALSIWGYLYPGVPAPTNQQILVLGIPALILAVIIGLSDKIRRRKEKVPTPSQIPKITPTSILGTSVVTLLFAGTFGDFIIRPSLLGLFSLFPLGILVYHFVSKMVRAFNNNNGNGGTVTYPITKKMAFIAIPVIFVITIFLFALFLELPSVGVQSTYAGIDLGVIFFLWGYAINLYHYLVYVKD</sequence>
<dbReference type="InterPro" id="IPR016174">
    <property type="entry name" value="Di-haem_cyt_TM"/>
</dbReference>
<dbReference type="InterPro" id="IPR036150">
    <property type="entry name" value="Cyt_b/b6_C_sf"/>
</dbReference>
<dbReference type="GO" id="GO:0016491">
    <property type="term" value="F:oxidoreductase activity"/>
    <property type="evidence" value="ECO:0007669"/>
    <property type="project" value="InterPro"/>
</dbReference>
<proteinExistence type="predicted"/>
<keyword evidence="1" id="KW-1133">Transmembrane helix</keyword>
<evidence type="ECO:0000259" key="2">
    <source>
        <dbReference type="PROSITE" id="PS51002"/>
    </source>
</evidence>
<feature type="transmembrane region" description="Helical" evidence="1">
    <location>
        <begin position="540"/>
        <end position="561"/>
    </location>
</feature>
<dbReference type="PROSITE" id="PS51002">
    <property type="entry name" value="CYTB_NTER"/>
    <property type="match status" value="1"/>
</dbReference>
<dbReference type="InterPro" id="IPR053595">
    <property type="entry name" value="Cytochrome_b-type_ET"/>
</dbReference>
<feature type="domain" description="Cytochrome b/b6 N-terminal region profile" evidence="2">
    <location>
        <begin position="1"/>
        <end position="233"/>
    </location>
</feature>
<feature type="transmembrane region" description="Helical" evidence="1">
    <location>
        <begin position="441"/>
        <end position="462"/>
    </location>
</feature>
<feature type="transmembrane region" description="Helical" evidence="1">
    <location>
        <begin position="334"/>
        <end position="357"/>
    </location>
</feature>
<protein>
    <submittedName>
        <fullName evidence="3">Cytochrome bc complex cytochrome b subunit</fullName>
    </submittedName>
</protein>
<evidence type="ECO:0000256" key="1">
    <source>
        <dbReference type="SAM" id="Phobius"/>
    </source>
</evidence>
<keyword evidence="1" id="KW-0472">Membrane</keyword>
<reference evidence="3" key="1">
    <citation type="journal article" date="2020" name="bioRxiv">
        <title>A rank-normalized archaeal taxonomy based on genome phylogeny resolves widespread incomplete and uneven classifications.</title>
        <authorList>
            <person name="Rinke C."/>
            <person name="Chuvochina M."/>
            <person name="Mussig A.J."/>
            <person name="Chaumeil P.-A."/>
            <person name="Waite D.W."/>
            <person name="Whitman W.B."/>
            <person name="Parks D.H."/>
            <person name="Hugenholtz P."/>
        </authorList>
    </citation>
    <scope>NUCLEOTIDE SEQUENCE</scope>
    <source>
        <strain evidence="3">UBA8838</strain>
    </source>
</reference>
<dbReference type="GO" id="GO:0016020">
    <property type="term" value="C:membrane"/>
    <property type="evidence" value="ECO:0007669"/>
    <property type="project" value="InterPro"/>
</dbReference>
<feature type="transmembrane region" description="Helical" evidence="1">
    <location>
        <begin position="508"/>
        <end position="528"/>
    </location>
</feature>
<accession>A0A832TH45</accession>
<dbReference type="GO" id="GO:0009055">
    <property type="term" value="F:electron transfer activity"/>
    <property type="evidence" value="ECO:0007669"/>
    <property type="project" value="InterPro"/>
</dbReference>
<feature type="transmembrane region" description="Helical" evidence="1">
    <location>
        <begin position="468"/>
        <end position="487"/>
    </location>
</feature>
<dbReference type="Pfam" id="PF13631">
    <property type="entry name" value="Cytochrom_B_N_2"/>
    <property type="match status" value="1"/>
</dbReference>
<dbReference type="Gene3D" id="1.20.810.10">
    <property type="entry name" value="Cytochrome Bc1 Complex, Chain C"/>
    <property type="match status" value="1"/>
</dbReference>
<dbReference type="SUPFAM" id="SSF81648">
    <property type="entry name" value="a domain/subunit of cytochrome bc1 complex (Ubiquinol-cytochrome c reductase)"/>
    <property type="match status" value="1"/>
</dbReference>
<feature type="transmembrane region" description="Helical" evidence="1">
    <location>
        <begin position="369"/>
        <end position="390"/>
    </location>
</feature>
<dbReference type="NCBIfam" id="NF041076">
    <property type="entry name" value="cyt_b_SoxC"/>
    <property type="match status" value="1"/>
</dbReference>
<dbReference type="EMBL" id="DUJO01000028">
    <property type="protein sequence ID" value="HII74110.1"/>
    <property type="molecule type" value="Genomic_DNA"/>
</dbReference>
<feature type="transmembrane region" description="Helical" evidence="1">
    <location>
        <begin position="128"/>
        <end position="147"/>
    </location>
</feature>
<dbReference type="FunFam" id="1.20.810.10:FF:000012">
    <property type="entry name" value="Cytochrome b/b6 domain protein"/>
    <property type="match status" value="1"/>
</dbReference>
<organism evidence="3 4">
    <name type="scientific">Sulfurisphaera tokodaii</name>
    <dbReference type="NCBI Taxonomy" id="111955"/>
    <lineage>
        <taxon>Archaea</taxon>
        <taxon>Thermoproteota</taxon>
        <taxon>Thermoprotei</taxon>
        <taxon>Sulfolobales</taxon>
        <taxon>Sulfolobaceae</taxon>
        <taxon>Sulfurisphaera</taxon>
    </lineage>
</organism>
<dbReference type="PANTHER" id="PTHR19271:SF16">
    <property type="entry name" value="CYTOCHROME B"/>
    <property type="match status" value="1"/>
</dbReference>
<feature type="transmembrane region" description="Helical" evidence="1">
    <location>
        <begin position="89"/>
        <end position="108"/>
    </location>
</feature>
<gene>
    <name evidence="3" type="ORF">HA332_06980</name>
</gene>
<feature type="transmembrane region" description="Helical" evidence="1">
    <location>
        <begin position="159"/>
        <end position="181"/>
    </location>
</feature>
<evidence type="ECO:0000313" key="3">
    <source>
        <dbReference type="EMBL" id="HII74110.1"/>
    </source>
</evidence>
<dbReference type="InterPro" id="IPR027387">
    <property type="entry name" value="Cytb/b6-like_sf"/>
</dbReference>
<keyword evidence="1" id="KW-0812">Transmembrane</keyword>
<name>A0A832TH45_9CREN</name>
<dbReference type="AlphaFoldDB" id="A0A832TH45"/>
<dbReference type="SUPFAM" id="SSF81342">
    <property type="entry name" value="Transmembrane di-heme cytochromes"/>
    <property type="match status" value="1"/>
</dbReference>
<dbReference type="RefSeq" id="WP_010978075.1">
    <property type="nucleotide sequence ID" value="NZ_BAABQO010000020.1"/>
</dbReference>
<feature type="transmembrane region" description="Helical" evidence="1">
    <location>
        <begin position="45"/>
        <end position="69"/>
    </location>
</feature>
<evidence type="ECO:0000313" key="4">
    <source>
        <dbReference type="Proteomes" id="UP000646844"/>
    </source>
</evidence>
<dbReference type="Proteomes" id="UP000646844">
    <property type="component" value="Unassembled WGS sequence"/>
</dbReference>
<feature type="transmembrane region" description="Helical" evidence="1">
    <location>
        <begin position="259"/>
        <end position="281"/>
    </location>
</feature>
<feature type="transmembrane region" description="Helical" evidence="1">
    <location>
        <begin position="202"/>
        <end position="223"/>
    </location>
</feature>
<dbReference type="InterPro" id="IPR005797">
    <property type="entry name" value="Cyt_b/b6_N"/>
</dbReference>
<feature type="transmembrane region" description="Helical" evidence="1">
    <location>
        <begin position="402"/>
        <end position="420"/>
    </location>
</feature>
<comment type="caution">
    <text evidence="3">The sequence shown here is derived from an EMBL/GenBank/DDBJ whole genome shotgun (WGS) entry which is preliminary data.</text>
</comment>
<dbReference type="GeneID" id="1458017"/>
<dbReference type="OMA" id="SWWYVFG"/>